<dbReference type="AlphaFoldDB" id="A0A7S4A5M9"/>
<dbReference type="CDD" id="cd00170">
    <property type="entry name" value="SEC14"/>
    <property type="match status" value="1"/>
</dbReference>
<dbReference type="EMBL" id="HBIW01023143">
    <property type="protein sequence ID" value="CAE0704521.1"/>
    <property type="molecule type" value="Transcribed_RNA"/>
</dbReference>
<dbReference type="EMBL" id="CAKKNE010000005">
    <property type="protein sequence ID" value="CAH0378227.1"/>
    <property type="molecule type" value="Genomic_DNA"/>
</dbReference>
<evidence type="ECO:0000313" key="3">
    <source>
        <dbReference type="EMBL" id="CAH0378227.1"/>
    </source>
</evidence>
<dbReference type="SMART" id="SM00516">
    <property type="entry name" value="SEC14"/>
    <property type="match status" value="1"/>
</dbReference>
<dbReference type="PROSITE" id="PS50191">
    <property type="entry name" value="CRAL_TRIO"/>
    <property type="match status" value="1"/>
</dbReference>
<dbReference type="Proteomes" id="UP000789595">
    <property type="component" value="Unassembled WGS sequence"/>
</dbReference>
<dbReference type="Gene3D" id="3.40.525.10">
    <property type="entry name" value="CRAL-TRIO lipid binding domain"/>
    <property type="match status" value="1"/>
</dbReference>
<accession>A0A7S4A5M9</accession>
<evidence type="ECO:0000259" key="1">
    <source>
        <dbReference type="PROSITE" id="PS50191"/>
    </source>
</evidence>
<organism evidence="2">
    <name type="scientific">Pelagomonas calceolata</name>
    <dbReference type="NCBI Taxonomy" id="35677"/>
    <lineage>
        <taxon>Eukaryota</taxon>
        <taxon>Sar</taxon>
        <taxon>Stramenopiles</taxon>
        <taxon>Ochrophyta</taxon>
        <taxon>Pelagophyceae</taxon>
        <taxon>Pelagomonadales</taxon>
        <taxon>Pelagomonadaceae</taxon>
        <taxon>Pelagomonas</taxon>
    </lineage>
</organism>
<keyword evidence="4" id="KW-1185">Reference proteome</keyword>
<reference evidence="3" key="2">
    <citation type="submission" date="2021-11" db="EMBL/GenBank/DDBJ databases">
        <authorList>
            <consortium name="Genoscope - CEA"/>
            <person name="William W."/>
        </authorList>
    </citation>
    <scope>NUCLEOTIDE SEQUENCE</scope>
</reference>
<dbReference type="SUPFAM" id="SSF52087">
    <property type="entry name" value="CRAL/TRIO domain"/>
    <property type="match status" value="1"/>
</dbReference>
<protein>
    <recommendedName>
        <fullName evidence="1">CRAL-TRIO domain-containing protein</fullName>
    </recommendedName>
</protein>
<reference evidence="2" key="1">
    <citation type="submission" date="2021-01" db="EMBL/GenBank/DDBJ databases">
        <authorList>
            <person name="Corre E."/>
            <person name="Pelletier E."/>
            <person name="Niang G."/>
            <person name="Scheremetjew M."/>
            <person name="Finn R."/>
            <person name="Kale V."/>
            <person name="Holt S."/>
            <person name="Cochrane G."/>
            <person name="Meng A."/>
            <person name="Brown T."/>
            <person name="Cohen L."/>
        </authorList>
    </citation>
    <scope>NUCLEOTIDE SEQUENCE</scope>
    <source>
        <strain evidence="2">CCMP1756</strain>
    </source>
</reference>
<dbReference type="Pfam" id="PF00650">
    <property type="entry name" value="CRAL_TRIO"/>
    <property type="match status" value="1"/>
</dbReference>
<dbReference type="PANTHER" id="PTHR46277:SF3">
    <property type="entry name" value="BINDING PROTEIN, PUTATIVE-RELATED"/>
    <property type="match status" value="1"/>
</dbReference>
<proteinExistence type="predicted"/>
<evidence type="ECO:0000313" key="2">
    <source>
        <dbReference type="EMBL" id="CAE0704521.1"/>
    </source>
</evidence>
<dbReference type="InterPro" id="IPR001251">
    <property type="entry name" value="CRAL-TRIO_dom"/>
</dbReference>
<name>A0A7S4A5M9_9STRA</name>
<evidence type="ECO:0000313" key="4">
    <source>
        <dbReference type="Proteomes" id="UP000789595"/>
    </source>
</evidence>
<dbReference type="PANTHER" id="PTHR46277">
    <property type="entry name" value="OS03G0850700 PROTEIN"/>
    <property type="match status" value="1"/>
</dbReference>
<dbReference type="InterPro" id="IPR036865">
    <property type="entry name" value="CRAL-TRIO_dom_sf"/>
</dbReference>
<dbReference type="OrthoDB" id="198444at2759"/>
<sequence length="308" mass="34106">MPATPRTAPAANLQALRLHYPDAPAAEVLRFATARKTPKDALKLYRNYLKWRSDEGAPARLQERAAPVQQQAPQFATLGGRTRRGDQVVLVEGARYSTQIDKQAYVAQMCVLMDQVLLKDSDRRIVVLVDTRGGSGPGWHNKPATAAMPFFRALASLIPDMYPERLRRIIIYPLPGWATTLVKMVRSMLDPVTKAKIKVIKGDDKKDAPCPISLCAYDLTQDQIPVHARRRHLILPADPSLPKPPGTPRRRPSLDAYPTVWVPTSDAEVDAAVLLSSPTKRPFVVRMASGEIAEVAQVRPRDARAAEC</sequence>
<feature type="domain" description="CRAL-TRIO" evidence="1">
    <location>
        <begin position="65"/>
        <end position="238"/>
    </location>
</feature>
<gene>
    <name evidence="2" type="ORF">PCAL00307_LOCUS19969</name>
    <name evidence="3" type="ORF">PECAL_5P27430</name>
</gene>